<keyword evidence="4" id="KW-1185">Reference proteome</keyword>
<dbReference type="Proteomes" id="UP000585474">
    <property type="component" value="Unassembled WGS sequence"/>
</dbReference>
<evidence type="ECO:0000256" key="2">
    <source>
        <dbReference type="SAM" id="MobiDB-lite"/>
    </source>
</evidence>
<accession>A0A7J0FBU9</accession>
<sequence length="481" mass="53242">MGEEVESYIVLIHGRSDEIPRLAYRRGGSVKRSEYSGGSRDSTITYSFVASDNEALLLLQLASRPCQLATITLPLIYKAKQSNLENSLPSWIVDHLGEKSFMANEVTQPPSSPREDPPSLEGSPSVATPLPFEKETNITTQDELDHLRESHSFPPNVQMSSQCMAKSRLCGGRLASTQIFPFSQQVQEPIRLKQKPKARFQMALFQGKVEEDPARGVSAAKSHLFYPRLSSLSSSLEAMAAPRAQIECYLEEARPTYGRIQGRKPGSDVQCFKNRIGPAGKLASDAKDKGTTSLTEGKKKSPSKVRASSNKAKTAVATEAGTSANLVMVLGSQASILKNLGVAEKLIKGLMVLTSSLAGRGREMRDEAMIQQGRVALIESEMTRAQKLASNLERLEAEVAELRKGEALSKKKIIEEFRASDDFEEAVELTTFRYFGEDFNFYKRQLCHHHPDLNIDLEGMGIDVNLLEEEEEDAEKKEEKQ</sequence>
<feature type="region of interest" description="Disordered" evidence="2">
    <location>
        <begin position="281"/>
        <end position="312"/>
    </location>
</feature>
<feature type="region of interest" description="Disordered" evidence="2">
    <location>
        <begin position="104"/>
        <end position="135"/>
    </location>
</feature>
<keyword evidence="1" id="KW-0175">Coiled coil</keyword>
<feature type="coiled-coil region" evidence="1">
    <location>
        <begin position="375"/>
        <end position="412"/>
    </location>
</feature>
<evidence type="ECO:0000313" key="3">
    <source>
        <dbReference type="EMBL" id="GFY95689.1"/>
    </source>
</evidence>
<protein>
    <submittedName>
        <fullName evidence="3">Uncharacterized protein</fullName>
    </submittedName>
</protein>
<name>A0A7J0FBU9_9ERIC</name>
<evidence type="ECO:0000313" key="4">
    <source>
        <dbReference type="Proteomes" id="UP000585474"/>
    </source>
</evidence>
<evidence type="ECO:0000256" key="1">
    <source>
        <dbReference type="SAM" id="Coils"/>
    </source>
</evidence>
<organism evidence="3 4">
    <name type="scientific">Actinidia rufa</name>
    <dbReference type="NCBI Taxonomy" id="165716"/>
    <lineage>
        <taxon>Eukaryota</taxon>
        <taxon>Viridiplantae</taxon>
        <taxon>Streptophyta</taxon>
        <taxon>Embryophyta</taxon>
        <taxon>Tracheophyta</taxon>
        <taxon>Spermatophyta</taxon>
        <taxon>Magnoliopsida</taxon>
        <taxon>eudicotyledons</taxon>
        <taxon>Gunneridae</taxon>
        <taxon>Pentapetalae</taxon>
        <taxon>asterids</taxon>
        <taxon>Ericales</taxon>
        <taxon>Actinidiaceae</taxon>
        <taxon>Actinidia</taxon>
    </lineage>
</organism>
<dbReference type="EMBL" id="BJWL01000010">
    <property type="protein sequence ID" value="GFY95689.1"/>
    <property type="molecule type" value="Genomic_DNA"/>
</dbReference>
<comment type="caution">
    <text evidence="3">The sequence shown here is derived from an EMBL/GenBank/DDBJ whole genome shotgun (WGS) entry which is preliminary data.</text>
</comment>
<dbReference type="AlphaFoldDB" id="A0A7J0FBU9"/>
<reference evidence="3 4" key="1">
    <citation type="submission" date="2019-07" db="EMBL/GenBank/DDBJ databases">
        <title>De Novo Assembly of kiwifruit Actinidia rufa.</title>
        <authorList>
            <person name="Sugita-Konishi S."/>
            <person name="Sato K."/>
            <person name="Mori E."/>
            <person name="Abe Y."/>
            <person name="Kisaki G."/>
            <person name="Hamano K."/>
            <person name="Suezawa K."/>
            <person name="Otani M."/>
            <person name="Fukuda T."/>
            <person name="Manabe T."/>
            <person name="Gomi K."/>
            <person name="Tabuchi M."/>
            <person name="Akimitsu K."/>
            <person name="Kataoka I."/>
        </authorList>
    </citation>
    <scope>NUCLEOTIDE SEQUENCE [LARGE SCALE GENOMIC DNA]</scope>
    <source>
        <strain evidence="4">cv. Fuchu</strain>
    </source>
</reference>
<gene>
    <name evidence="3" type="ORF">Acr_10g0010740</name>
</gene>
<proteinExistence type="predicted"/>